<dbReference type="RefSeq" id="WP_137699299.1">
    <property type="nucleotide sequence ID" value="NZ_CP061336.1"/>
</dbReference>
<evidence type="ECO:0000313" key="3">
    <source>
        <dbReference type="Proteomes" id="UP000306409"/>
    </source>
</evidence>
<sequence>MDKQTALKNLAEKLIEYKETKSDGGKSLSYGIYLGMLLAYSQCGVISHEEFEIYSKKIANTIYQN</sequence>
<dbReference type="EMBL" id="CP061336">
    <property type="protein sequence ID" value="QNU67239.1"/>
    <property type="molecule type" value="Genomic_DNA"/>
</dbReference>
<dbReference type="KEGG" id="rher:EHE19_019285"/>
<keyword evidence="3" id="KW-1185">Reference proteome</keyword>
<reference evidence="2 3" key="1">
    <citation type="submission" date="2020-09" db="EMBL/GenBank/DDBJ databases">
        <title>Characterization and genome sequencing of Ruminiclostridium sp. nov. MA18.</title>
        <authorList>
            <person name="Rettenmaier R."/>
            <person name="Kowollik M.-L."/>
            <person name="Liebl W."/>
            <person name="Zverlov V."/>
        </authorList>
    </citation>
    <scope>NUCLEOTIDE SEQUENCE [LARGE SCALE GENOMIC DNA]</scope>
    <source>
        <strain evidence="2 3">MA18</strain>
    </source>
</reference>
<dbReference type="KEGG" id="rher:EHE19_001445"/>
<evidence type="ECO:0000313" key="2">
    <source>
        <dbReference type="EMBL" id="QNU67239.1"/>
    </source>
</evidence>
<accession>A0A4V6EMS9</accession>
<gene>
    <name evidence="2" type="ORF">EHE19_001445</name>
    <name evidence="1" type="ORF">EHE19_019285</name>
</gene>
<proteinExistence type="predicted"/>
<evidence type="ECO:0000313" key="1">
    <source>
        <dbReference type="EMBL" id="QNU66939.1"/>
    </source>
</evidence>
<dbReference type="AlphaFoldDB" id="A0A4V6EMS9"/>
<dbReference type="EMBL" id="CP061336">
    <property type="protein sequence ID" value="QNU66939.1"/>
    <property type="molecule type" value="Genomic_DNA"/>
</dbReference>
<dbReference type="Proteomes" id="UP000306409">
    <property type="component" value="Chromosome"/>
</dbReference>
<protein>
    <submittedName>
        <fullName evidence="2">Uncharacterized protein</fullName>
    </submittedName>
</protein>
<organism evidence="2 3">
    <name type="scientific">Ruminiclostridium herbifermentans</name>
    <dbReference type="NCBI Taxonomy" id="2488810"/>
    <lineage>
        <taxon>Bacteria</taxon>
        <taxon>Bacillati</taxon>
        <taxon>Bacillota</taxon>
        <taxon>Clostridia</taxon>
        <taxon>Eubacteriales</taxon>
        <taxon>Oscillospiraceae</taxon>
        <taxon>Ruminiclostridium</taxon>
    </lineage>
</organism>
<name>A0A4V6EMS9_9FIRM</name>